<dbReference type="PANTHER" id="PTHR40053">
    <property type="entry name" value="SPORULATION-CONTROL PROTEIN SPO0M"/>
    <property type="match status" value="1"/>
</dbReference>
<sequence>MAFRKFLSALGVNAPEVETVLDGMSARPGDRVVARTTLRGGGADVEITHLKLDVVSRFEDREPTSGWTRPGVVAAGHPVGPFTLRAGETRLFETDLHLPWETPLTHAFGMPVNGGRVAVRTELAVDNAVDRGDFDEFRVHALPAQETLLRILRDLGFRYDEAEVKRGVAQGGNQAVDFWQEFEFSWPAAYERPGQLEVQFVAREHDLDLHLGTSGRLTFSYAGMDAESWRTTVKDHVHASF</sequence>
<dbReference type="Pfam" id="PF07070">
    <property type="entry name" value="Spo0M"/>
    <property type="match status" value="1"/>
</dbReference>
<proteinExistence type="predicted"/>
<dbReference type="EMBL" id="CP034279">
    <property type="protein sequence ID" value="QGV80949.1"/>
    <property type="molecule type" value="Genomic_DNA"/>
</dbReference>
<reference evidence="1 2" key="1">
    <citation type="submission" date="2018-12" db="EMBL/GenBank/DDBJ databases">
        <title>Complete genome sequence of Streptomyces ficellus NRRL8067, the producer of ficellomycin, feldamycin and nojirimycin.</title>
        <authorList>
            <person name="Zhang H."/>
            <person name="Yue R."/>
            <person name="Liu Y."/>
            <person name="Li M."/>
            <person name="Mu H."/>
            <person name="Zhang J."/>
        </authorList>
    </citation>
    <scope>NUCLEOTIDE SEQUENCE [LARGE SCALE GENOMIC DNA]</scope>
    <source>
        <strain evidence="1 2">NRRL 8067</strain>
    </source>
</reference>
<dbReference type="InterPro" id="IPR009776">
    <property type="entry name" value="Spore_0_M"/>
</dbReference>
<gene>
    <name evidence="1" type="ORF">EIZ62_23915</name>
</gene>
<keyword evidence="2" id="KW-1185">Reference proteome</keyword>
<organism evidence="1 2">
    <name type="scientific">Streptomyces ficellus</name>
    <dbReference type="NCBI Taxonomy" id="1977088"/>
    <lineage>
        <taxon>Bacteria</taxon>
        <taxon>Bacillati</taxon>
        <taxon>Actinomycetota</taxon>
        <taxon>Actinomycetes</taxon>
        <taxon>Kitasatosporales</taxon>
        <taxon>Streptomycetaceae</taxon>
        <taxon>Streptomyces</taxon>
    </lineage>
</organism>
<protein>
    <recommendedName>
        <fullName evidence="3">Sporulation protein</fullName>
    </recommendedName>
</protein>
<dbReference type="Proteomes" id="UP000422572">
    <property type="component" value="Chromosome"/>
</dbReference>
<dbReference type="RefSeq" id="WP_156694715.1">
    <property type="nucleotide sequence ID" value="NZ_CP034279.1"/>
</dbReference>
<evidence type="ECO:0000313" key="2">
    <source>
        <dbReference type="Proteomes" id="UP000422572"/>
    </source>
</evidence>
<dbReference type="KEGG" id="sfic:EIZ62_23915"/>
<accession>A0A6I6FNT5</accession>
<dbReference type="PANTHER" id="PTHR40053:SF1">
    <property type="entry name" value="SPORULATION-CONTROL PROTEIN SPO0M"/>
    <property type="match status" value="1"/>
</dbReference>
<name>A0A6I6FNT5_9ACTN</name>
<dbReference type="AlphaFoldDB" id="A0A6I6FNT5"/>
<dbReference type="OrthoDB" id="3431481at2"/>
<evidence type="ECO:0000313" key="1">
    <source>
        <dbReference type="EMBL" id="QGV80949.1"/>
    </source>
</evidence>
<evidence type="ECO:0008006" key="3">
    <source>
        <dbReference type="Google" id="ProtNLM"/>
    </source>
</evidence>